<evidence type="ECO:0000313" key="1">
    <source>
        <dbReference type="EMBL" id="KRZ09101.1"/>
    </source>
</evidence>
<dbReference type="Proteomes" id="UP000055024">
    <property type="component" value="Unassembled WGS sequence"/>
</dbReference>
<comment type="caution">
    <text evidence="1">The sequence shown here is derived from an EMBL/GenBank/DDBJ whole genome shotgun (WGS) entry which is preliminary data.</text>
</comment>
<sequence length="93" mass="10914">MQSDNWTLTITVRLCGFTLLTKRTTKCEITFSLVSFSFEIIVSNSVRRLNDENMPLFFSEPLSFTKIEEWRRGLHEAELQTKCVSGYPWFLNL</sequence>
<reference evidence="1 2" key="1">
    <citation type="submission" date="2015-01" db="EMBL/GenBank/DDBJ databases">
        <title>Evolution of Trichinella species and genotypes.</title>
        <authorList>
            <person name="Korhonen P.K."/>
            <person name="Edoardo P."/>
            <person name="Giuseppe L.R."/>
            <person name="Gasser R.B."/>
        </authorList>
    </citation>
    <scope>NUCLEOTIDE SEQUENCE [LARGE SCALE GENOMIC DNA]</scope>
    <source>
        <strain evidence="1">ISS1029</strain>
    </source>
</reference>
<accession>A0A0V1HEK5</accession>
<protein>
    <submittedName>
        <fullName evidence="1">Uncharacterized protein</fullName>
    </submittedName>
</protein>
<dbReference type="AlphaFoldDB" id="A0A0V1HEK5"/>
<evidence type="ECO:0000313" key="2">
    <source>
        <dbReference type="Proteomes" id="UP000055024"/>
    </source>
</evidence>
<proteinExistence type="predicted"/>
<dbReference type="EMBL" id="JYDP01000077">
    <property type="protein sequence ID" value="KRZ09100.1"/>
    <property type="molecule type" value="Genomic_DNA"/>
</dbReference>
<keyword evidence="2" id="KW-1185">Reference proteome</keyword>
<organism evidence="1 2">
    <name type="scientific">Trichinella zimbabwensis</name>
    <dbReference type="NCBI Taxonomy" id="268475"/>
    <lineage>
        <taxon>Eukaryota</taxon>
        <taxon>Metazoa</taxon>
        <taxon>Ecdysozoa</taxon>
        <taxon>Nematoda</taxon>
        <taxon>Enoplea</taxon>
        <taxon>Dorylaimia</taxon>
        <taxon>Trichinellida</taxon>
        <taxon>Trichinellidae</taxon>
        <taxon>Trichinella</taxon>
    </lineage>
</organism>
<name>A0A0V1HEK5_9BILA</name>
<dbReference type="EMBL" id="JYDP01000077">
    <property type="protein sequence ID" value="KRZ09101.1"/>
    <property type="molecule type" value="Genomic_DNA"/>
</dbReference>
<gene>
    <name evidence="1" type="ORF">T11_17774</name>
</gene>